<evidence type="ECO:0000256" key="2">
    <source>
        <dbReference type="ARBA" id="ARBA00022741"/>
    </source>
</evidence>
<organism evidence="6 7">
    <name type="scientific">Escallonia herrerae</name>
    <dbReference type="NCBI Taxonomy" id="1293975"/>
    <lineage>
        <taxon>Eukaryota</taxon>
        <taxon>Viridiplantae</taxon>
        <taxon>Streptophyta</taxon>
        <taxon>Embryophyta</taxon>
        <taxon>Tracheophyta</taxon>
        <taxon>Spermatophyta</taxon>
        <taxon>Magnoliopsida</taxon>
        <taxon>eudicotyledons</taxon>
        <taxon>Gunneridae</taxon>
        <taxon>Pentapetalae</taxon>
        <taxon>asterids</taxon>
        <taxon>campanulids</taxon>
        <taxon>Escalloniales</taxon>
        <taxon>Escalloniaceae</taxon>
        <taxon>Escallonia</taxon>
    </lineage>
</organism>
<dbReference type="Proteomes" id="UP001188597">
    <property type="component" value="Unassembled WGS sequence"/>
</dbReference>
<dbReference type="GO" id="GO:0005524">
    <property type="term" value="F:ATP binding"/>
    <property type="evidence" value="ECO:0007669"/>
    <property type="project" value="UniProtKB-KW"/>
</dbReference>
<name>A0AA88VED4_9ASTE</name>
<reference evidence="6" key="1">
    <citation type="submission" date="2022-12" db="EMBL/GenBank/DDBJ databases">
        <title>Draft genome assemblies for two species of Escallonia (Escalloniales).</title>
        <authorList>
            <person name="Chanderbali A."/>
            <person name="Dervinis C."/>
            <person name="Anghel I."/>
            <person name="Soltis D."/>
            <person name="Soltis P."/>
            <person name="Zapata F."/>
        </authorList>
    </citation>
    <scope>NUCLEOTIDE SEQUENCE</scope>
    <source>
        <strain evidence="6">UCBG64.0493</strain>
        <tissue evidence="6">Leaf</tissue>
    </source>
</reference>
<dbReference type="Gene3D" id="1.20.5.4130">
    <property type="match status" value="1"/>
</dbReference>
<keyword evidence="2" id="KW-0547">Nucleotide-binding</keyword>
<sequence length="248" mass="28230">MADVALAAALVLAEEAVKGFRREELYSTKNVQKVVSEIDGDLEEMQAYLRDMEGKNLNEVMKQEVIQVRDVAYDVEDVLDEFMLHGNHRIHKVTKAAYRFAHYVRDNYIRDISSKVQHIKKKRLKSLKVSLFVPTQGSPSTPLRSEQQLVHTLDDDEIVGCQTIRVELLHQLTHGELRRTTISLVGQGGSGSWCSLKMPAETLGRALVLHLLLIFQKNCRSEKLQYCSFKQLICWGYPRFLVDVAAAC</sequence>
<keyword evidence="1" id="KW-0677">Repeat</keyword>
<dbReference type="PANTHER" id="PTHR19338">
    <property type="entry name" value="TRANSLOCASE OF INNER MITOCHONDRIAL MEMBRANE 13 HOMOLOG"/>
    <property type="match status" value="1"/>
</dbReference>
<comment type="caution">
    <text evidence="6">The sequence shown here is derived from an EMBL/GenBank/DDBJ whole genome shotgun (WGS) entry which is preliminary data.</text>
</comment>
<evidence type="ECO:0000256" key="4">
    <source>
        <dbReference type="ARBA" id="ARBA00022840"/>
    </source>
</evidence>
<dbReference type="Pfam" id="PF18052">
    <property type="entry name" value="Rx_N"/>
    <property type="match status" value="1"/>
</dbReference>
<keyword evidence="3" id="KW-0611">Plant defense</keyword>
<evidence type="ECO:0000313" key="6">
    <source>
        <dbReference type="EMBL" id="KAK3007296.1"/>
    </source>
</evidence>
<dbReference type="InterPro" id="IPR038005">
    <property type="entry name" value="RX-like_CC"/>
</dbReference>
<evidence type="ECO:0000313" key="7">
    <source>
        <dbReference type="Proteomes" id="UP001188597"/>
    </source>
</evidence>
<dbReference type="InterPro" id="IPR041118">
    <property type="entry name" value="Rx_N"/>
</dbReference>
<proteinExistence type="predicted"/>
<evidence type="ECO:0000256" key="3">
    <source>
        <dbReference type="ARBA" id="ARBA00022821"/>
    </source>
</evidence>
<dbReference type="GO" id="GO:0006952">
    <property type="term" value="P:defense response"/>
    <property type="evidence" value="ECO:0007669"/>
    <property type="project" value="UniProtKB-KW"/>
</dbReference>
<gene>
    <name evidence="6" type="ORF">RJ639_015755</name>
</gene>
<protein>
    <recommendedName>
        <fullName evidence="5">Disease resistance N-terminal domain-containing protein</fullName>
    </recommendedName>
</protein>
<evidence type="ECO:0000259" key="5">
    <source>
        <dbReference type="Pfam" id="PF18052"/>
    </source>
</evidence>
<dbReference type="AlphaFoldDB" id="A0AA88VED4"/>
<feature type="domain" description="Disease resistance N-terminal" evidence="5">
    <location>
        <begin position="23"/>
        <end position="92"/>
    </location>
</feature>
<dbReference type="CDD" id="cd14798">
    <property type="entry name" value="RX-CC_like"/>
    <property type="match status" value="1"/>
</dbReference>
<dbReference type="PANTHER" id="PTHR19338:SF32">
    <property type="entry name" value="OS06G0287500 PROTEIN"/>
    <property type="match status" value="1"/>
</dbReference>
<keyword evidence="4" id="KW-0067">ATP-binding</keyword>
<accession>A0AA88VED4</accession>
<dbReference type="EMBL" id="JAVXUP010001881">
    <property type="protein sequence ID" value="KAK3007296.1"/>
    <property type="molecule type" value="Genomic_DNA"/>
</dbReference>
<keyword evidence="7" id="KW-1185">Reference proteome</keyword>
<evidence type="ECO:0000256" key="1">
    <source>
        <dbReference type="ARBA" id="ARBA00022737"/>
    </source>
</evidence>